<name>F1T4G1_9ACTN</name>
<evidence type="ECO:0000256" key="1">
    <source>
        <dbReference type="SAM" id="MobiDB-lite"/>
    </source>
</evidence>
<feature type="region of interest" description="Disordered" evidence="1">
    <location>
        <begin position="1"/>
        <end position="20"/>
    </location>
</feature>
<accession>F1T4G1</accession>
<dbReference type="Proteomes" id="UP000005947">
    <property type="component" value="Unassembled WGS sequence"/>
</dbReference>
<dbReference type="PANTHER" id="PTHR32502">
    <property type="entry name" value="N-ACETYLGALACTOSAMINE PERMEASE II COMPONENT-RELATED"/>
    <property type="match status" value="1"/>
</dbReference>
<reference evidence="3 4" key="1">
    <citation type="submission" date="2011-02" db="EMBL/GenBank/DDBJ databases">
        <authorList>
            <person name="Muzny D."/>
            <person name="Qin X."/>
            <person name="Buhay C."/>
            <person name="Dugan-Rocha S."/>
            <person name="Ding Y."/>
            <person name="Chen G."/>
            <person name="Hawes A."/>
            <person name="Holder M."/>
            <person name="Jhangiani S."/>
            <person name="Johnson A."/>
            <person name="Khan Z."/>
            <person name="Li Z."/>
            <person name="Liu W."/>
            <person name="Liu X."/>
            <person name="Perez L."/>
            <person name="Shen H."/>
            <person name="Wang Q."/>
            <person name="Watt J."/>
            <person name="Xi L."/>
            <person name="Xin Y."/>
            <person name="Zhou J."/>
            <person name="Deng J."/>
            <person name="Jiang H."/>
            <person name="Liu Y."/>
            <person name="Qu J."/>
            <person name="Song X.-Z."/>
            <person name="Zhang L."/>
            <person name="Villasana D."/>
            <person name="Johnson A."/>
            <person name="Liu J."/>
            <person name="Liyanage D."/>
            <person name="Lorensuhewa L."/>
            <person name="Robinson T."/>
            <person name="Song A."/>
            <person name="Song B.-B."/>
            <person name="Dinh H."/>
            <person name="Thornton R."/>
            <person name="Coyle M."/>
            <person name="Francisco L."/>
            <person name="Jackson L."/>
            <person name="Javaid M."/>
            <person name="Korchina V."/>
            <person name="Kovar C."/>
            <person name="Mata R."/>
            <person name="Mathew T."/>
            <person name="Ngo R."/>
            <person name="Nguyen L."/>
            <person name="Nguyen N."/>
            <person name="Okwuonu G."/>
            <person name="Ongeri F."/>
            <person name="Pham C."/>
            <person name="Simmons D."/>
            <person name="Wilczek-Boney K."/>
            <person name="Hale W."/>
            <person name="Jakkamsetti A."/>
            <person name="Pham P."/>
            <person name="Ruth R."/>
            <person name="San Lucas F."/>
            <person name="Warren J."/>
            <person name="Zhang J."/>
            <person name="Zhao Z."/>
            <person name="Zhou C."/>
            <person name="Zhu D."/>
            <person name="Lee S."/>
            <person name="Bess C."/>
            <person name="Blankenburg K."/>
            <person name="Forbes L."/>
            <person name="Fu Q."/>
            <person name="Gubbala S."/>
            <person name="Hirani K."/>
            <person name="Jayaseelan J.C."/>
            <person name="Lara F."/>
            <person name="Munidasa M."/>
            <person name="Palculict T."/>
            <person name="Patil S."/>
            <person name="Pu L.-L."/>
            <person name="Saada N."/>
            <person name="Tang L."/>
            <person name="Weissenberger G."/>
            <person name="Zhu Y."/>
            <person name="Hemphill L."/>
            <person name="Shang Y."/>
            <person name="Youmans B."/>
            <person name="Ayvaz T."/>
            <person name="Ross M."/>
            <person name="Santibanez J."/>
            <person name="Aqrawi P."/>
            <person name="Gross S."/>
            <person name="Joshi V."/>
            <person name="Fowler G."/>
            <person name="Nazareth L."/>
            <person name="Reid J."/>
            <person name="Worley K."/>
            <person name="Petrosino J."/>
            <person name="Highlander S."/>
            <person name="Gibbs R."/>
        </authorList>
    </citation>
    <scope>NUCLEOTIDE SEQUENCE [LARGE SCALE GENOMIC DNA]</scope>
    <source>
        <strain evidence="3 4">DSM 15829</strain>
    </source>
</reference>
<keyword evidence="4" id="KW-1185">Reference proteome</keyword>
<protein>
    <submittedName>
        <fullName evidence="3">PTS system mannose/fructose/sorbose family IID component</fullName>
    </submittedName>
</protein>
<dbReference type="PANTHER" id="PTHR32502:SF23">
    <property type="entry name" value="TRANSPORT PROTEIN, PTS SYSTEM"/>
    <property type="match status" value="1"/>
</dbReference>
<dbReference type="eggNOG" id="COG3716">
    <property type="taxonomic scope" value="Bacteria"/>
</dbReference>
<keyword evidence="2" id="KW-0472">Membrane</keyword>
<dbReference type="PROSITE" id="PS51108">
    <property type="entry name" value="PTS_EIID"/>
    <property type="match status" value="1"/>
</dbReference>
<dbReference type="EMBL" id="ACGK02000001">
    <property type="protein sequence ID" value="EGF23605.1"/>
    <property type="molecule type" value="Genomic_DNA"/>
</dbReference>
<dbReference type="InterPro" id="IPR004704">
    <property type="entry name" value="PTS_IID_man"/>
</dbReference>
<evidence type="ECO:0000313" key="3">
    <source>
        <dbReference type="EMBL" id="EGF23605.1"/>
    </source>
</evidence>
<gene>
    <name evidence="3" type="ORF">HMPREF0091_10552</name>
</gene>
<feature type="transmembrane region" description="Helical" evidence="2">
    <location>
        <begin position="255"/>
        <end position="276"/>
    </location>
</feature>
<evidence type="ECO:0000256" key="2">
    <source>
        <dbReference type="SAM" id="Phobius"/>
    </source>
</evidence>
<dbReference type="GO" id="GO:0009401">
    <property type="term" value="P:phosphoenolpyruvate-dependent sugar phosphotransferase system"/>
    <property type="evidence" value="ECO:0007669"/>
    <property type="project" value="InterPro"/>
</dbReference>
<organism evidence="3 4">
    <name type="scientific">Fannyhessea vaginae DSM 15829</name>
    <dbReference type="NCBI Taxonomy" id="525256"/>
    <lineage>
        <taxon>Bacteria</taxon>
        <taxon>Bacillati</taxon>
        <taxon>Actinomycetota</taxon>
        <taxon>Coriobacteriia</taxon>
        <taxon>Coriobacteriales</taxon>
        <taxon>Atopobiaceae</taxon>
        <taxon>Fannyhessea</taxon>
    </lineage>
</organism>
<dbReference type="Pfam" id="PF03613">
    <property type="entry name" value="EIID-AGA"/>
    <property type="match status" value="1"/>
</dbReference>
<feature type="transmembrane region" description="Helical" evidence="2">
    <location>
        <begin position="170"/>
        <end position="190"/>
    </location>
</feature>
<dbReference type="AlphaFoldDB" id="F1T4G1"/>
<keyword evidence="2" id="KW-0812">Transmembrane</keyword>
<sequence length="304" mass="33506">MIMSFNKVEANSKPNDSTSLETTLAQQETSFQNKKKLDKKTLRKIFWHSCMLDSSWNYERQQNMGYSFAITPAIDVLYDPVRDVEKRKRACTRSLDFMAVTPQLSTLLLGVNAAMEEQNATHSDFDDSVIAKIKTSLMGPLAGIGDSLIAGTLRIIGTGVAIGFAQNGSLLGALLLLLIFNIPAFIIRYYSLKFGYNYGSEIIKSAAKSNIMELITFAASVVGLMAIGAMVASFVSFNIPLSVGQGEFAKPITDYFNMIMPGLPQLLLFSFMYWLLGRRGVKTVWVLLGTIVLCILCCVIGIML</sequence>
<feature type="transmembrane region" description="Helical" evidence="2">
    <location>
        <begin position="283"/>
        <end position="303"/>
    </location>
</feature>
<comment type="caution">
    <text evidence="3">The sequence shown here is derived from an EMBL/GenBank/DDBJ whole genome shotgun (WGS) entry which is preliminary data.</text>
</comment>
<dbReference type="GO" id="GO:0005886">
    <property type="term" value="C:plasma membrane"/>
    <property type="evidence" value="ECO:0007669"/>
    <property type="project" value="TreeGrafter"/>
</dbReference>
<feature type="transmembrane region" description="Helical" evidence="2">
    <location>
        <begin position="211"/>
        <end position="235"/>
    </location>
</feature>
<evidence type="ECO:0000313" key="4">
    <source>
        <dbReference type="Proteomes" id="UP000005947"/>
    </source>
</evidence>
<keyword evidence="2" id="KW-1133">Transmembrane helix</keyword>
<proteinExistence type="predicted"/>
<dbReference type="InterPro" id="IPR050303">
    <property type="entry name" value="GatZ_KbaZ_carbometab"/>
</dbReference>